<dbReference type="PANTHER" id="PTHR40635">
    <property type="match status" value="1"/>
</dbReference>
<dbReference type="EMBL" id="LT671823">
    <property type="protein sequence ID" value="SHO77684.1"/>
    <property type="molecule type" value="Genomic_DNA"/>
</dbReference>
<evidence type="ECO:0000313" key="3">
    <source>
        <dbReference type="Proteomes" id="UP000186303"/>
    </source>
</evidence>
<feature type="region of interest" description="Disordered" evidence="1">
    <location>
        <begin position="104"/>
        <end position="165"/>
    </location>
</feature>
<accession>A0A1M8A648</accession>
<dbReference type="VEuPathDB" id="FungiDB:MSYG_2026"/>
<evidence type="ECO:0000256" key="1">
    <source>
        <dbReference type="SAM" id="MobiDB-lite"/>
    </source>
</evidence>
<dbReference type="AlphaFoldDB" id="A0A1M8A648"/>
<sequence>MQRFSGRNVSFLRVSATTIVRMVLYLDQRHIQWMNDHAEILDRVVQDVLKPQLKTRLSELAYGPRHSMQVTEHPECKVLYYFQTLSTRPAVLLKTRTLDFPRPGGVTSVPLDTPEDHGANAALPTQTQRRAPEASGPIVPPSQDEPPEGAWDESDEEAKPPKPHVHTTYAGFHVFGQELVLVIEPTDETLQAHPEWFHVYDDDASQHERRQLSNAAALSFDAVASGAYGRQRAPREDTPLFRGLSPDED</sequence>
<dbReference type="OrthoDB" id="5374757at2759"/>
<feature type="compositionally biased region" description="Acidic residues" evidence="1">
    <location>
        <begin position="145"/>
        <end position="156"/>
    </location>
</feature>
<gene>
    <name evidence="2" type="ORF">MSYG_2026</name>
</gene>
<dbReference type="OMA" id="THEAIPY"/>
<proteinExistence type="predicted"/>
<reference evidence="3" key="1">
    <citation type="journal article" date="2017" name="Nucleic Acids Res.">
        <title>Proteogenomics produces comprehensive and highly accurate protein-coding gene annotation in a complete genome assembly of Malassezia sympodialis.</title>
        <authorList>
            <person name="Zhu Y."/>
            <person name="Engstroem P.G."/>
            <person name="Tellgren-Roth C."/>
            <person name="Baudo C.D."/>
            <person name="Kennell J.C."/>
            <person name="Sun S."/>
            <person name="Billmyre R.B."/>
            <person name="Schroeder M.S."/>
            <person name="Andersson A."/>
            <person name="Holm T."/>
            <person name="Sigurgeirsson B."/>
            <person name="Wu G."/>
            <person name="Sankaranarayanan S.R."/>
            <person name="Siddharthan R."/>
            <person name="Sanyal K."/>
            <person name="Lundeberg J."/>
            <person name="Nystedt B."/>
            <person name="Boekhout T."/>
            <person name="Dawson T.L. Jr."/>
            <person name="Heitman J."/>
            <person name="Scheynius A."/>
            <person name="Lehtioe J."/>
        </authorList>
    </citation>
    <scope>NUCLEOTIDE SEQUENCE [LARGE SCALE GENOMIC DNA]</scope>
    <source>
        <strain evidence="3">ATCC 42132</strain>
    </source>
</reference>
<dbReference type="Proteomes" id="UP000186303">
    <property type="component" value="Chromosome 3"/>
</dbReference>
<name>A0A1M8A648_MALS4</name>
<dbReference type="PANTHER" id="PTHR40635:SF1">
    <property type="match status" value="1"/>
</dbReference>
<feature type="region of interest" description="Disordered" evidence="1">
    <location>
        <begin position="226"/>
        <end position="249"/>
    </location>
</feature>
<evidence type="ECO:0000313" key="2">
    <source>
        <dbReference type="EMBL" id="SHO77684.1"/>
    </source>
</evidence>
<organism evidence="2 3">
    <name type="scientific">Malassezia sympodialis (strain ATCC 42132)</name>
    <name type="common">Atopic eczema-associated yeast</name>
    <dbReference type="NCBI Taxonomy" id="1230383"/>
    <lineage>
        <taxon>Eukaryota</taxon>
        <taxon>Fungi</taxon>
        <taxon>Dikarya</taxon>
        <taxon>Basidiomycota</taxon>
        <taxon>Ustilaginomycotina</taxon>
        <taxon>Malasseziomycetes</taxon>
        <taxon>Malasseziales</taxon>
        <taxon>Malasseziaceae</taxon>
        <taxon>Malassezia</taxon>
    </lineage>
</organism>
<keyword evidence="3" id="KW-1185">Reference proteome</keyword>
<protein>
    <submittedName>
        <fullName evidence="2">Uncharacterized protein</fullName>
    </submittedName>
</protein>